<feature type="transmembrane region" description="Helical" evidence="3">
    <location>
        <begin position="358"/>
        <end position="380"/>
    </location>
</feature>
<feature type="transmembrane region" description="Helical" evidence="3">
    <location>
        <begin position="427"/>
        <end position="449"/>
    </location>
</feature>
<dbReference type="SUPFAM" id="SSF111369">
    <property type="entry name" value="HlyD-like secretion proteins"/>
    <property type="match status" value="1"/>
</dbReference>
<evidence type="ECO:0000256" key="2">
    <source>
        <dbReference type="SAM" id="MobiDB-lite"/>
    </source>
</evidence>
<keyword evidence="3" id="KW-0472">Membrane</keyword>
<feature type="transmembrane region" description="Helical" evidence="3">
    <location>
        <begin position="256"/>
        <end position="278"/>
    </location>
</feature>
<protein>
    <submittedName>
        <fullName evidence="4">HlyD family efflux transporter periplasmic adaptor subunit</fullName>
    </submittedName>
</protein>
<reference evidence="4 5" key="1">
    <citation type="submission" date="2019-01" db="EMBL/GenBank/DDBJ databases">
        <authorList>
            <person name="Chen W.-M."/>
        </authorList>
    </citation>
    <scope>NUCLEOTIDE SEQUENCE [LARGE SCALE GENOMIC DNA]</scope>
    <source>
        <strain evidence="4 5">TER-1</strain>
    </source>
</reference>
<keyword evidence="5" id="KW-1185">Reference proteome</keyword>
<dbReference type="AlphaFoldDB" id="A0A437P9Y9"/>
<name>A0A437P9Y9_9HYPH</name>
<dbReference type="GO" id="GO:0016020">
    <property type="term" value="C:membrane"/>
    <property type="evidence" value="ECO:0007669"/>
    <property type="project" value="InterPro"/>
</dbReference>
<keyword evidence="3" id="KW-1133">Transmembrane helix</keyword>
<accession>A0A437P9Y9</accession>
<dbReference type="GO" id="GO:0005737">
    <property type="term" value="C:cytoplasm"/>
    <property type="evidence" value="ECO:0007669"/>
    <property type="project" value="TreeGrafter"/>
</dbReference>
<proteinExistence type="predicted"/>
<evidence type="ECO:0000313" key="4">
    <source>
        <dbReference type="EMBL" id="RVU19087.1"/>
    </source>
</evidence>
<feature type="coiled-coil region" evidence="1">
    <location>
        <begin position="526"/>
        <end position="553"/>
    </location>
</feature>
<gene>
    <name evidence="4" type="ORF">EOE48_09330</name>
</gene>
<keyword evidence="1" id="KW-0175">Coiled coil</keyword>
<dbReference type="EMBL" id="SACP01000007">
    <property type="protein sequence ID" value="RVU19087.1"/>
    <property type="molecule type" value="Genomic_DNA"/>
</dbReference>
<comment type="caution">
    <text evidence="4">The sequence shown here is derived from an EMBL/GenBank/DDBJ whole genome shotgun (WGS) entry which is preliminary data.</text>
</comment>
<dbReference type="GO" id="GO:0031293">
    <property type="term" value="P:membrane protein intracellular domain proteolysis"/>
    <property type="evidence" value="ECO:0007669"/>
    <property type="project" value="TreeGrafter"/>
</dbReference>
<evidence type="ECO:0000256" key="3">
    <source>
        <dbReference type="SAM" id="Phobius"/>
    </source>
</evidence>
<dbReference type="Gene3D" id="1.10.10.1150">
    <property type="entry name" value="Coenzyme PQQ synthesis protein D (PqqD)"/>
    <property type="match status" value="1"/>
</dbReference>
<feature type="transmembrane region" description="Helical" evidence="3">
    <location>
        <begin position="284"/>
        <end position="303"/>
    </location>
</feature>
<feature type="transmembrane region" description="Helical" evidence="3">
    <location>
        <begin position="158"/>
        <end position="179"/>
    </location>
</feature>
<dbReference type="GO" id="GO:0004222">
    <property type="term" value="F:metalloendopeptidase activity"/>
    <property type="evidence" value="ECO:0007669"/>
    <property type="project" value="InterPro"/>
</dbReference>
<feature type="transmembrane region" description="Helical" evidence="3">
    <location>
        <begin position="386"/>
        <end position="407"/>
    </location>
</feature>
<feature type="transmembrane region" description="Helical" evidence="3">
    <location>
        <begin position="191"/>
        <end position="209"/>
    </location>
</feature>
<dbReference type="Proteomes" id="UP000286997">
    <property type="component" value="Unassembled WGS sequence"/>
</dbReference>
<feature type="region of interest" description="Disordered" evidence="2">
    <location>
        <begin position="639"/>
        <end position="658"/>
    </location>
</feature>
<evidence type="ECO:0000256" key="1">
    <source>
        <dbReference type="SAM" id="Coils"/>
    </source>
</evidence>
<dbReference type="PANTHER" id="PTHR13325">
    <property type="entry name" value="PROTEASE M50 MEMBRANE-BOUND TRANSCRIPTION FACTOR SITE 2 PROTEASE"/>
    <property type="match status" value="1"/>
</dbReference>
<evidence type="ECO:0000313" key="5">
    <source>
        <dbReference type="Proteomes" id="UP000286997"/>
    </source>
</evidence>
<dbReference type="InterPro" id="IPR041881">
    <property type="entry name" value="PqqD_sf"/>
</dbReference>
<keyword evidence="3" id="KW-0812">Transmembrane</keyword>
<dbReference type="OrthoDB" id="9759690at2"/>
<dbReference type="InterPro" id="IPR001193">
    <property type="entry name" value="MBTPS2"/>
</dbReference>
<dbReference type="PANTHER" id="PTHR13325:SF3">
    <property type="entry name" value="MEMBRANE-BOUND TRANSCRIPTION FACTOR SITE-2 PROTEASE"/>
    <property type="match status" value="1"/>
</dbReference>
<sequence>MSEPFLSPSWHRVGPLRPRLRPNLTIRRQRVQGGAWYVVHDPLTGKAHRCGPAAYSVLGAMDGRRTVDEIWREAAERLGADAPSQTVIVQLLSQLHAADLLQANVASDAAELLRRHAAQRRRDRIGRFLNPMSLRVALLDPDRFLAATAFLVRPMVSWAGLLAWLVCVVAAGLVLAPHWHELTGNLADRVLTPQGLALVAVVFPLLKALHELGHGYAVKVGGGEVHETGLVFVALFPVPYVEASASAAFRSKWRRAGVAAAGMLVETFVAALAAFVWVTVEPGLVRAVAFNVMLIAGVSTLVFNANPLMRLDGYFILSDLVEVPNLAQRANRFYGWLVERRLFGAEVERPQGSGAETAWFLAYAPAAFAYRMAVLVGLSLFLADQWFVLGVAMALLGVAMGVGLPLAKMLWHVVSAPRLARVRGRAVGVTLGSAAAAGAFLALAPMPLWTTTEGVIWLPEDATVRMGVNGIVRRVVALPGAAVRPGDLLIEGTDPTLVAEAEVLRAQIESLDARLVAEQFSDRVQADVTRQDIAAKREALARAEAKLDALNVRAATAGILEIPRVEHLEGRWVRRGDMLGYVVRPEAAQVRVVVPQADIDLIRRAVHARILLPDDLWRPIDATLVREVPAASDRLPSRALAADSGGRMATDSRDPKAPRSLDRWFQLDLALPPGAVTSHYGGRVHVRFDLGSEPLGDQWWRRGRQLFLSRLAT</sequence>
<dbReference type="RefSeq" id="WP_127728524.1">
    <property type="nucleotide sequence ID" value="NZ_SACP01000007.1"/>
</dbReference>
<organism evidence="4 5">
    <name type="scientific">Methylobacterium oryzihabitans</name>
    <dbReference type="NCBI Taxonomy" id="2499852"/>
    <lineage>
        <taxon>Bacteria</taxon>
        <taxon>Pseudomonadati</taxon>
        <taxon>Pseudomonadota</taxon>
        <taxon>Alphaproteobacteria</taxon>
        <taxon>Hyphomicrobiales</taxon>
        <taxon>Methylobacteriaceae</taxon>
        <taxon>Methylobacterium</taxon>
    </lineage>
</organism>